<feature type="transmembrane region" description="Helical" evidence="1">
    <location>
        <begin position="168"/>
        <end position="188"/>
    </location>
</feature>
<feature type="transmembrane region" description="Helical" evidence="1">
    <location>
        <begin position="12"/>
        <end position="33"/>
    </location>
</feature>
<dbReference type="InterPro" id="IPR052710">
    <property type="entry name" value="CAAX_protease"/>
</dbReference>
<feature type="transmembrane region" description="Helical" evidence="1">
    <location>
        <begin position="228"/>
        <end position="250"/>
    </location>
</feature>
<dbReference type="PANTHER" id="PTHR36435">
    <property type="entry name" value="SLR1288 PROTEIN"/>
    <property type="match status" value="1"/>
</dbReference>
<feature type="transmembrane region" description="Helical" evidence="1">
    <location>
        <begin position="95"/>
        <end position="116"/>
    </location>
</feature>
<proteinExistence type="predicted"/>
<organism evidence="3 4">
    <name type="scientific">Saliphagus infecundisoli</name>
    <dbReference type="NCBI Taxonomy" id="1849069"/>
    <lineage>
        <taxon>Archaea</taxon>
        <taxon>Methanobacteriati</taxon>
        <taxon>Methanobacteriota</taxon>
        <taxon>Stenosarchaea group</taxon>
        <taxon>Halobacteria</taxon>
        <taxon>Halobacteriales</taxon>
        <taxon>Natrialbaceae</taxon>
        <taxon>Saliphagus</taxon>
    </lineage>
</organism>
<dbReference type="EC" id="3.4.-.-" evidence="3"/>
<gene>
    <name evidence="3" type="ORF">ACFPFO_15005</name>
</gene>
<dbReference type="RefSeq" id="WP_114576050.1">
    <property type="nucleotide sequence ID" value="NZ_JAIVEF010000006.1"/>
</dbReference>
<comment type="caution">
    <text evidence="3">The sequence shown here is derived from an EMBL/GenBank/DDBJ whole genome shotgun (WGS) entry which is preliminary data.</text>
</comment>
<feature type="transmembrane region" description="Helical" evidence="1">
    <location>
        <begin position="200"/>
        <end position="221"/>
    </location>
</feature>
<dbReference type="GO" id="GO:0080120">
    <property type="term" value="P:CAAX-box protein maturation"/>
    <property type="evidence" value="ECO:0007669"/>
    <property type="project" value="UniProtKB-ARBA"/>
</dbReference>
<dbReference type="AlphaFoldDB" id="A0ABD5QH34"/>
<dbReference type="EMBL" id="JBHSJG010000038">
    <property type="protein sequence ID" value="MFC4989052.1"/>
    <property type="molecule type" value="Genomic_DNA"/>
</dbReference>
<dbReference type="PANTHER" id="PTHR36435:SF1">
    <property type="entry name" value="CAAX AMINO TERMINAL PROTEASE FAMILY PROTEIN"/>
    <property type="match status" value="1"/>
</dbReference>
<feature type="transmembrane region" description="Helical" evidence="1">
    <location>
        <begin position="53"/>
        <end position="75"/>
    </location>
</feature>
<keyword evidence="1" id="KW-0812">Transmembrane</keyword>
<feature type="domain" description="CAAX prenyl protease 2/Lysostaphin resistance protein A-like" evidence="2">
    <location>
        <begin position="137"/>
        <end position="241"/>
    </location>
</feature>
<dbReference type="Proteomes" id="UP001595925">
    <property type="component" value="Unassembled WGS sequence"/>
</dbReference>
<sequence>MDTLTEADGRVRSVLVAVALTVAGLLASQVTTLPAILVEPDLALDPSGVGRGLLVAFFILNFLGFAVAGAAYLAYTGLGWSFVDLRTPSLRDWKYAILGIVASFGFVIVVSVLATVADLSATDNQVVDYIGDDSTMALYLIVIAFLFNAPAEEFLWRNVIQKRLYAAFSRMGAVVVTSLVFAGVHFPVYAATAPSLDPTGLAGVLVSLLVVFGGSIVFGYVYVRTRNLVVPIVAHAGFNAIQFGFLYLTIEYAPEDLEAAMALVRLALPVG</sequence>
<dbReference type="Pfam" id="PF02517">
    <property type="entry name" value="Rce1-like"/>
    <property type="match status" value="1"/>
</dbReference>
<evidence type="ECO:0000256" key="1">
    <source>
        <dbReference type="SAM" id="Phobius"/>
    </source>
</evidence>
<accession>A0ABD5QH34</accession>
<keyword evidence="1" id="KW-1133">Transmembrane helix</keyword>
<evidence type="ECO:0000313" key="4">
    <source>
        <dbReference type="Proteomes" id="UP001595925"/>
    </source>
</evidence>
<protein>
    <submittedName>
        <fullName evidence="3">CPBP family intramembrane glutamic endopeptidase</fullName>
        <ecNumber evidence="3">3.4.-.-</ecNumber>
    </submittedName>
</protein>
<reference evidence="3 4" key="1">
    <citation type="journal article" date="2019" name="Int. J. Syst. Evol. Microbiol.">
        <title>The Global Catalogue of Microorganisms (GCM) 10K type strain sequencing project: providing services to taxonomists for standard genome sequencing and annotation.</title>
        <authorList>
            <consortium name="The Broad Institute Genomics Platform"/>
            <consortium name="The Broad Institute Genome Sequencing Center for Infectious Disease"/>
            <person name="Wu L."/>
            <person name="Ma J."/>
        </authorList>
    </citation>
    <scope>NUCLEOTIDE SEQUENCE [LARGE SCALE GENOMIC DNA]</scope>
    <source>
        <strain evidence="3 4">CGMCC 1.15824</strain>
    </source>
</reference>
<keyword evidence="4" id="KW-1185">Reference proteome</keyword>
<feature type="transmembrane region" description="Helical" evidence="1">
    <location>
        <begin position="136"/>
        <end position="156"/>
    </location>
</feature>
<keyword evidence="3" id="KW-0378">Hydrolase</keyword>
<dbReference type="InterPro" id="IPR003675">
    <property type="entry name" value="Rce1/LyrA-like_dom"/>
</dbReference>
<keyword evidence="1" id="KW-0472">Membrane</keyword>
<dbReference type="GO" id="GO:0004175">
    <property type="term" value="F:endopeptidase activity"/>
    <property type="evidence" value="ECO:0007669"/>
    <property type="project" value="UniProtKB-ARBA"/>
</dbReference>
<name>A0ABD5QH34_9EURY</name>
<evidence type="ECO:0000313" key="3">
    <source>
        <dbReference type="EMBL" id="MFC4989052.1"/>
    </source>
</evidence>
<evidence type="ECO:0000259" key="2">
    <source>
        <dbReference type="Pfam" id="PF02517"/>
    </source>
</evidence>